<dbReference type="InterPro" id="IPR008978">
    <property type="entry name" value="HSP20-like_chaperone"/>
</dbReference>
<name>A0A396GMK7_MEDTR</name>
<dbReference type="Gramene" id="rna48788">
    <property type="protein sequence ID" value="RHN42356.1"/>
    <property type="gene ID" value="gene48788"/>
</dbReference>
<dbReference type="Proteomes" id="UP000265566">
    <property type="component" value="Chromosome 8"/>
</dbReference>
<accession>A0A396GMK7</accession>
<dbReference type="EMBL" id="PSQE01000008">
    <property type="protein sequence ID" value="RHN42356.1"/>
    <property type="molecule type" value="Genomic_DNA"/>
</dbReference>
<gene>
    <name evidence="2" type="ORF">MtrunA17_Chr8g0376001</name>
</gene>
<evidence type="ECO:0000313" key="2">
    <source>
        <dbReference type="EMBL" id="RHN42356.1"/>
    </source>
</evidence>
<evidence type="ECO:0000256" key="1">
    <source>
        <dbReference type="ARBA" id="ARBA00023016"/>
    </source>
</evidence>
<organism evidence="2">
    <name type="scientific">Medicago truncatula</name>
    <name type="common">Barrel medic</name>
    <name type="synonym">Medicago tribuloides</name>
    <dbReference type="NCBI Taxonomy" id="3880"/>
    <lineage>
        <taxon>Eukaryota</taxon>
        <taxon>Viridiplantae</taxon>
        <taxon>Streptophyta</taxon>
        <taxon>Embryophyta</taxon>
        <taxon>Tracheophyta</taxon>
        <taxon>Spermatophyta</taxon>
        <taxon>Magnoliopsida</taxon>
        <taxon>eudicotyledons</taxon>
        <taxon>Gunneridae</taxon>
        <taxon>Pentapetalae</taxon>
        <taxon>rosids</taxon>
        <taxon>fabids</taxon>
        <taxon>Fabales</taxon>
        <taxon>Fabaceae</taxon>
        <taxon>Papilionoideae</taxon>
        <taxon>50 kb inversion clade</taxon>
        <taxon>NPAAA clade</taxon>
        <taxon>Hologalegina</taxon>
        <taxon>IRL clade</taxon>
        <taxon>Trifolieae</taxon>
        <taxon>Medicago</taxon>
    </lineage>
</organism>
<dbReference type="InterPro" id="IPR031107">
    <property type="entry name" value="Small_HSP"/>
</dbReference>
<comment type="caution">
    <text evidence="2">The sequence shown here is derived from an EMBL/GenBank/DDBJ whole genome shotgun (WGS) entry which is preliminary data.</text>
</comment>
<dbReference type="Gene3D" id="2.60.40.790">
    <property type="match status" value="1"/>
</dbReference>
<dbReference type="SUPFAM" id="SSF49764">
    <property type="entry name" value="HSP20-like chaperones"/>
    <property type="match status" value="1"/>
</dbReference>
<proteinExistence type="predicted"/>
<dbReference type="AlphaFoldDB" id="A0A396GMK7"/>
<keyword evidence="1 2" id="KW-0346">Stress response</keyword>
<sequence length="64" mass="7817">MIGVLQISGERSLEKEDKNDKWHRVERSSGKFVKRLRSLKLRQFISLVKHKNEFYVRMEFFTLF</sequence>
<protein>
    <submittedName>
        <fullName evidence="2">Putative small heat shock protein HSP20</fullName>
    </submittedName>
</protein>
<dbReference type="PANTHER" id="PTHR11527">
    <property type="entry name" value="HEAT-SHOCK PROTEIN 20 FAMILY MEMBER"/>
    <property type="match status" value="1"/>
</dbReference>
<reference evidence="2" key="1">
    <citation type="journal article" date="2018" name="Nat. Plants">
        <title>Whole-genome landscape of Medicago truncatula symbiotic genes.</title>
        <authorList>
            <person name="Pecrix Y."/>
            <person name="Gamas P."/>
            <person name="Carrere S."/>
        </authorList>
    </citation>
    <scope>NUCLEOTIDE SEQUENCE</scope>
    <source>
        <tissue evidence="2">Leaves</tissue>
    </source>
</reference>